<gene>
    <name evidence="16" type="primary">ftsI</name>
    <name evidence="19" type="ORF">SAMN05216325_103136</name>
</gene>
<sequence length="578" mass="62869">MLRHINRTVVAQVSMPAGRARVLLGLLIFGMAGLLVRAAYLQGMQNDFLQQEGEARFSRVVEMSADRGMITDRNGEILAISSPVASVYADPQLIAINATQLRELSSLLAMDEAEVGRRINREQSRFVYLKRQIVPEVAERIHALKIPGIAFETEFKRYYPEGEGTAHVVGFTDINDQGQEGVERGWNAVLAGEIGSRRVIKDNKGRIIEDVENIRAPKPGRDVALSLDRRIQHIAHRELKKAVAIHKAKAGSIVVLDAQTGEVLALTNFPVYNPNSRSSITSERIRNRALTDTFEPGSTLKPFPVAVAIETGHVNPGTQLQTSPGTFKVGRSVIRDVSDKGMLSVAEIIQVSSNVGMVKIALSLPSKTLWEIYDNVGFGMPAGTGYPGEANGLLRPYNRWRPVEQATMSFGHGISVSLMQLARAYTIFTTGGELKPVTLEKQKFPVMGQRVISKETAMAVSQMLEMATLPAGTAPLAQVNGYRVAGKTGTAHKLIDGKYAKKQYISSFVGYAPASNPRLIIAVMLDEPSAGKYFGGAVAAPVFSQVMSGALRILNVPHDAAVNNIVRYLSVSPEEQEG</sequence>
<dbReference type="Gene3D" id="3.30.450.330">
    <property type="match status" value="1"/>
</dbReference>
<dbReference type="GO" id="GO:0008360">
    <property type="term" value="P:regulation of cell shape"/>
    <property type="evidence" value="ECO:0007669"/>
    <property type="project" value="UniProtKB-KW"/>
</dbReference>
<dbReference type="GO" id="GO:0000917">
    <property type="term" value="P:division septum assembly"/>
    <property type="evidence" value="ECO:0007669"/>
    <property type="project" value="UniProtKB-KW"/>
</dbReference>
<keyword evidence="6 16" id="KW-0645">Protease</keyword>
<keyword evidence="15 16" id="KW-0961">Cell wall biogenesis/degradation</keyword>
<feature type="domain" description="Penicillin-binding protein dimerisation" evidence="18">
    <location>
        <begin position="64"/>
        <end position="210"/>
    </location>
</feature>
<dbReference type="GO" id="GO:0005886">
    <property type="term" value="C:plasma membrane"/>
    <property type="evidence" value="ECO:0007669"/>
    <property type="project" value="UniProtKB-UniRule"/>
</dbReference>
<dbReference type="PANTHER" id="PTHR30627:SF1">
    <property type="entry name" value="PEPTIDOGLYCAN D,D-TRANSPEPTIDASE FTSI"/>
    <property type="match status" value="1"/>
</dbReference>
<comment type="subcellular location">
    <subcellularLocation>
        <location evidence="1">Membrane</location>
    </subcellularLocation>
</comment>
<comment type="catalytic activity">
    <reaction evidence="16">
        <text>Preferential cleavage: (Ac)2-L-Lys-D-Ala-|-D-Ala. Also transpeptidation of peptidyl-alanyl moieties that are N-acyl substituents of D-alanine.</text>
        <dbReference type="EC" id="3.4.16.4"/>
    </reaction>
</comment>
<evidence type="ECO:0000313" key="20">
    <source>
        <dbReference type="Proteomes" id="UP000199459"/>
    </source>
</evidence>
<keyword evidence="9 16" id="KW-0133">Cell shape</keyword>
<dbReference type="GO" id="GO:0009252">
    <property type="term" value="P:peptidoglycan biosynthetic process"/>
    <property type="evidence" value="ECO:0007669"/>
    <property type="project" value="UniProtKB-UniRule"/>
</dbReference>
<dbReference type="OrthoDB" id="9789078at2"/>
<evidence type="ECO:0000256" key="13">
    <source>
        <dbReference type="ARBA" id="ARBA00023210"/>
    </source>
</evidence>
<dbReference type="InterPro" id="IPR005311">
    <property type="entry name" value="PBP_dimer"/>
</dbReference>
<dbReference type="Proteomes" id="UP000199459">
    <property type="component" value="Unassembled WGS sequence"/>
</dbReference>
<dbReference type="PANTHER" id="PTHR30627">
    <property type="entry name" value="PEPTIDOGLYCAN D,D-TRANSPEPTIDASE"/>
    <property type="match status" value="1"/>
</dbReference>
<evidence type="ECO:0000256" key="6">
    <source>
        <dbReference type="ARBA" id="ARBA00022670"/>
    </source>
</evidence>
<comment type="function">
    <text evidence="16">Catalyzes cross-linking of the peptidoglycan cell wall at the division septum.</text>
</comment>
<evidence type="ECO:0000256" key="15">
    <source>
        <dbReference type="ARBA" id="ARBA00023316"/>
    </source>
</evidence>
<proteinExistence type="inferred from homology"/>
<evidence type="ECO:0000256" key="12">
    <source>
        <dbReference type="ARBA" id="ARBA00023136"/>
    </source>
</evidence>
<evidence type="ECO:0000259" key="17">
    <source>
        <dbReference type="Pfam" id="PF00905"/>
    </source>
</evidence>
<evidence type="ECO:0000256" key="11">
    <source>
        <dbReference type="ARBA" id="ARBA00022989"/>
    </source>
</evidence>
<dbReference type="Gene3D" id="3.90.1310.10">
    <property type="entry name" value="Penicillin-binding protein 2a (Domain 2)"/>
    <property type="match status" value="1"/>
</dbReference>
<evidence type="ECO:0000256" key="5">
    <source>
        <dbReference type="ARBA" id="ARBA00022645"/>
    </source>
</evidence>
<keyword evidence="3 16" id="KW-0997">Cell inner membrane</keyword>
<evidence type="ECO:0000256" key="8">
    <source>
        <dbReference type="ARBA" id="ARBA00022801"/>
    </source>
</evidence>
<keyword evidence="12 16" id="KW-0472">Membrane</keyword>
<evidence type="ECO:0000256" key="10">
    <source>
        <dbReference type="ARBA" id="ARBA00022984"/>
    </source>
</evidence>
<keyword evidence="10 16" id="KW-0573">Peptidoglycan synthesis</keyword>
<comment type="pathway">
    <text evidence="16">Cell wall biogenesis; peptidoglycan biosynthesis.</text>
</comment>
<feature type="active site" description="Acyl-ester intermediate" evidence="16">
    <location>
        <position position="298"/>
    </location>
</feature>
<evidence type="ECO:0000256" key="3">
    <source>
        <dbReference type="ARBA" id="ARBA00022519"/>
    </source>
</evidence>
<dbReference type="Pfam" id="PF03717">
    <property type="entry name" value="PBP_dimer"/>
    <property type="match status" value="1"/>
</dbReference>
<evidence type="ECO:0000256" key="14">
    <source>
        <dbReference type="ARBA" id="ARBA00023306"/>
    </source>
</evidence>
<protein>
    <recommendedName>
        <fullName evidence="16">Peptidoglycan D,D-transpeptidase FtsI</fullName>
        <ecNumber evidence="16">3.4.16.4</ecNumber>
    </recommendedName>
    <alternativeName>
        <fullName evidence="16">Penicillin-binding protein 3</fullName>
        <shortName evidence="16">PBP-3</shortName>
    </alternativeName>
</protein>
<name>A0A1H8BVH0_9PROT</name>
<dbReference type="GO" id="GO:0043093">
    <property type="term" value="P:FtsZ-dependent cytokinesis"/>
    <property type="evidence" value="ECO:0007669"/>
    <property type="project" value="UniProtKB-UniRule"/>
</dbReference>
<keyword evidence="5 16" id="KW-0121">Carboxypeptidase</keyword>
<evidence type="ECO:0000259" key="18">
    <source>
        <dbReference type="Pfam" id="PF03717"/>
    </source>
</evidence>
<dbReference type="SUPFAM" id="SSF56601">
    <property type="entry name" value="beta-lactamase/transpeptidase-like"/>
    <property type="match status" value="1"/>
</dbReference>
<dbReference type="Gene3D" id="3.40.710.10">
    <property type="entry name" value="DD-peptidase/beta-lactamase superfamily"/>
    <property type="match status" value="1"/>
</dbReference>
<accession>A0A1H8BVH0</accession>
<dbReference type="GO" id="GO:0006508">
    <property type="term" value="P:proteolysis"/>
    <property type="evidence" value="ECO:0007669"/>
    <property type="project" value="UniProtKB-KW"/>
</dbReference>
<evidence type="ECO:0000313" key="19">
    <source>
        <dbReference type="EMBL" id="SEM86865.1"/>
    </source>
</evidence>
<dbReference type="STRING" id="917.SAMN05216326_10473"/>
<dbReference type="UniPathway" id="UPA00219"/>
<keyword evidence="14 16" id="KW-0131">Cell cycle</keyword>
<evidence type="ECO:0000256" key="16">
    <source>
        <dbReference type="HAMAP-Rule" id="MF_02080"/>
    </source>
</evidence>
<dbReference type="InterPro" id="IPR037532">
    <property type="entry name" value="FtsI_transpept"/>
</dbReference>
<keyword evidence="7 16" id="KW-0812">Transmembrane</keyword>
<dbReference type="InterPro" id="IPR050515">
    <property type="entry name" value="Beta-lactam/transpept"/>
</dbReference>
<dbReference type="Pfam" id="PF00905">
    <property type="entry name" value="Transpeptidase"/>
    <property type="match status" value="1"/>
</dbReference>
<dbReference type="AlphaFoldDB" id="A0A1H8BVH0"/>
<feature type="domain" description="Penicillin-binding protein transpeptidase" evidence="17">
    <location>
        <begin position="251"/>
        <end position="547"/>
    </location>
</feature>
<keyword evidence="13 16" id="KW-0717">Septation</keyword>
<dbReference type="GO" id="GO:0071555">
    <property type="term" value="P:cell wall organization"/>
    <property type="evidence" value="ECO:0007669"/>
    <property type="project" value="UniProtKB-KW"/>
</dbReference>
<dbReference type="GO" id="GO:0008658">
    <property type="term" value="F:penicillin binding"/>
    <property type="evidence" value="ECO:0007669"/>
    <property type="project" value="InterPro"/>
</dbReference>
<keyword evidence="2 16" id="KW-1003">Cell membrane</keyword>
<organism evidence="19 20">
    <name type="scientific">Nitrosomonas marina</name>
    <dbReference type="NCBI Taxonomy" id="917"/>
    <lineage>
        <taxon>Bacteria</taxon>
        <taxon>Pseudomonadati</taxon>
        <taxon>Pseudomonadota</taxon>
        <taxon>Betaproteobacteria</taxon>
        <taxon>Nitrosomonadales</taxon>
        <taxon>Nitrosomonadaceae</taxon>
        <taxon>Nitrosomonas</taxon>
    </lineage>
</organism>
<dbReference type="InterPro" id="IPR012338">
    <property type="entry name" value="Beta-lactam/transpept-like"/>
</dbReference>
<dbReference type="HAMAP" id="MF_02080">
    <property type="entry name" value="FtsI_transpept"/>
    <property type="match status" value="1"/>
</dbReference>
<evidence type="ECO:0000256" key="1">
    <source>
        <dbReference type="ARBA" id="ARBA00004370"/>
    </source>
</evidence>
<reference evidence="19 20" key="1">
    <citation type="submission" date="2016-10" db="EMBL/GenBank/DDBJ databases">
        <authorList>
            <person name="de Groot N.N."/>
        </authorList>
    </citation>
    <scope>NUCLEOTIDE SEQUENCE [LARGE SCALE GENOMIC DNA]</scope>
    <source>
        <strain evidence="19 20">Nm22</strain>
    </source>
</reference>
<evidence type="ECO:0000256" key="9">
    <source>
        <dbReference type="ARBA" id="ARBA00022960"/>
    </source>
</evidence>
<evidence type="ECO:0000256" key="7">
    <source>
        <dbReference type="ARBA" id="ARBA00022692"/>
    </source>
</evidence>
<keyword evidence="11 16" id="KW-1133">Transmembrane helix</keyword>
<keyword evidence="8 16" id="KW-0378">Hydrolase</keyword>
<dbReference type="InterPro" id="IPR001460">
    <property type="entry name" value="PCN-bd_Tpept"/>
</dbReference>
<evidence type="ECO:0000256" key="2">
    <source>
        <dbReference type="ARBA" id="ARBA00022475"/>
    </source>
</evidence>
<dbReference type="GO" id="GO:0009002">
    <property type="term" value="F:serine-type D-Ala-D-Ala carboxypeptidase activity"/>
    <property type="evidence" value="ECO:0007669"/>
    <property type="project" value="UniProtKB-UniRule"/>
</dbReference>
<dbReference type="InterPro" id="IPR036138">
    <property type="entry name" value="PBP_dimer_sf"/>
</dbReference>
<comment type="similarity">
    <text evidence="16">Belongs to the transpeptidase family. FtsI subfamily.</text>
</comment>
<dbReference type="EMBL" id="FOCP01000003">
    <property type="protein sequence ID" value="SEM86865.1"/>
    <property type="molecule type" value="Genomic_DNA"/>
</dbReference>
<evidence type="ECO:0000256" key="4">
    <source>
        <dbReference type="ARBA" id="ARBA00022618"/>
    </source>
</evidence>
<dbReference type="GO" id="GO:0008955">
    <property type="term" value="F:peptidoglycan glycosyltransferase activity"/>
    <property type="evidence" value="ECO:0007669"/>
    <property type="project" value="InterPro"/>
</dbReference>
<dbReference type="EC" id="3.4.16.4" evidence="16"/>
<dbReference type="SUPFAM" id="SSF56519">
    <property type="entry name" value="Penicillin binding protein dimerisation domain"/>
    <property type="match status" value="1"/>
</dbReference>
<keyword evidence="4 16" id="KW-0132">Cell division</keyword>